<proteinExistence type="predicted"/>
<evidence type="ECO:0000313" key="3">
    <source>
        <dbReference type="Proteomes" id="UP000887013"/>
    </source>
</evidence>
<dbReference type="EMBL" id="BMAW01026809">
    <property type="protein sequence ID" value="GFT98949.1"/>
    <property type="molecule type" value="Genomic_DNA"/>
</dbReference>
<gene>
    <name evidence="2" type="ORF">NPIL_530601</name>
</gene>
<sequence length="26" mass="2765">MGSPKEGVGGGEGRVPTKSRDSTRYR</sequence>
<evidence type="ECO:0000256" key="1">
    <source>
        <dbReference type="SAM" id="MobiDB-lite"/>
    </source>
</evidence>
<comment type="caution">
    <text evidence="2">The sequence shown here is derived from an EMBL/GenBank/DDBJ whole genome shotgun (WGS) entry which is preliminary data.</text>
</comment>
<evidence type="ECO:0000313" key="2">
    <source>
        <dbReference type="EMBL" id="GFT98949.1"/>
    </source>
</evidence>
<dbReference type="Proteomes" id="UP000887013">
    <property type="component" value="Unassembled WGS sequence"/>
</dbReference>
<accession>A0A8X6Q2S8</accession>
<dbReference type="AlphaFoldDB" id="A0A8X6Q2S8"/>
<organism evidence="2 3">
    <name type="scientific">Nephila pilipes</name>
    <name type="common">Giant wood spider</name>
    <name type="synonym">Nephila maculata</name>
    <dbReference type="NCBI Taxonomy" id="299642"/>
    <lineage>
        <taxon>Eukaryota</taxon>
        <taxon>Metazoa</taxon>
        <taxon>Ecdysozoa</taxon>
        <taxon>Arthropoda</taxon>
        <taxon>Chelicerata</taxon>
        <taxon>Arachnida</taxon>
        <taxon>Araneae</taxon>
        <taxon>Araneomorphae</taxon>
        <taxon>Entelegynae</taxon>
        <taxon>Araneoidea</taxon>
        <taxon>Nephilidae</taxon>
        <taxon>Nephila</taxon>
    </lineage>
</organism>
<reference evidence="2" key="1">
    <citation type="submission" date="2020-08" db="EMBL/GenBank/DDBJ databases">
        <title>Multicomponent nature underlies the extraordinary mechanical properties of spider dragline silk.</title>
        <authorList>
            <person name="Kono N."/>
            <person name="Nakamura H."/>
            <person name="Mori M."/>
            <person name="Yoshida Y."/>
            <person name="Ohtoshi R."/>
            <person name="Malay A.D."/>
            <person name="Moran D.A.P."/>
            <person name="Tomita M."/>
            <person name="Numata K."/>
            <person name="Arakawa K."/>
        </authorList>
    </citation>
    <scope>NUCLEOTIDE SEQUENCE</scope>
</reference>
<protein>
    <submittedName>
        <fullName evidence="2">Uncharacterized protein</fullName>
    </submittedName>
</protein>
<feature type="non-terminal residue" evidence="2">
    <location>
        <position position="26"/>
    </location>
</feature>
<feature type="region of interest" description="Disordered" evidence="1">
    <location>
        <begin position="1"/>
        <end position="26"/>
    </location>
</feature>
<keyword evidence="3" id="KW-1185">Reference proteome</keyword>
<name>A0A8X6Q2S8_NEPPI</name>